<dbReference type="Gene3D" id="3.40.50.150">
    <property type="entry name" value="Vaccinia Virus protein VP39"/>
    <property type="match status" value="2"/>
</dbReference>
<dbReference type="RefSeq" id="WP_157460376.1">
    <property type="nucleotide sequence ID" value="NZ_WQLB01000026.1"/>
</dbReference>
<dbReference type="InterPro" id="IPR029063">
    <property type="entry name" value="SAM-dependent_MTases_sf"/>
</dbReference>
<keyword evidence="3" id="KW-0949">S-adenosyl-L-methionine</keyword>
<sequence>MTIPAPVLRYPGAKWLLASWIIDHIPAHQTYVEPFFGSGAVFFNKPPSASEYLNDLDGEVVHLFRTLREQPEALAQLIELTPWAREEYNESYDLTTDPLERARRTLVRHWQAYGGTAHRGTYRSGWRHTGPQGGATKNVTRQWDGVPDRIRATAARLRGAQIDCLPAVTLLGRINGPDVLAYVDPPYLGKTRKWKKFYAEEMFDEASHTELLETLLSFQGLVLLSGYASELYDDLLVDWARVERRTTAEKGQGRVEVLWINPRAAAALELEQARQQVSLFEGGDL</sequence>
<gene>
    <name evidence="4" type="ORF">GO986_16345</name>
</gene>
<name>A0A7C9LNS6_9DEIO</name>
<keyword evidence="1 4" id="KW-0489">Methyltransferase</keyword>
<dbReference type="PANTHER" id="PTHR30481:SF4">
    <property type="entry name" value="SITE-SPECIFIC DNA-METHYLTRANSFERASE (ADENINE-SPECIFIC)"/>
    <property type="match status" value="1"/>
</dbReference>
<evidence type="ECO:0000256" key="1">
    <source>
        <dbReference type="ARBA" id="ARBA00022603"/>
    </source>
</evidence>
<dbReference type="EMBL" id="WQLB01000026">
    <property type="protein sequence ID" value="MVN88317.1"/>
    <property type="molecule type" value="Genomic_DNA"/>
</dbReference>
<dbReference type="InterPro" id="IPR012263">
    <property type="entry name" value="M_m6A_EcoRV"/>
</dbReference>
<dbReference type="Proteomes" id="UP000483286">
    <property type="component" value="Unassembled WGS sequence"/>
</dbReference>
<dbReference type="AlphaFoldDB" id="A0A7C9LNS6"/>
<evidence type="ECO:0000256" key="3">
    <source>
        <dbReference type="ARBA" id="ARBA00022691"/>
    </source>
</evidence>
<dbReference type="PIRSF" id="PIRSF000398">
    <property type="entry name" value="M_m6A_EcoRV"/>
    <property type="match status" value="1"/>
</dbReference>
<dbReference type="GO" id="GO:0009007">
    <property type="term" value="F:site-specific DNA-methyltransferase (adenine-specific) activity"/>
    <property type="evidence" value="ECO:0007669"/>
    <property type="project" value="UniProtKB-EC"/>
</dbReference>
<evidence type="ECO:0000256" key="2">
    <source>
        <dbReference type="ARBA" id="ARBA00022679"/>
    </source>
</evidence>
<dbReference type="GO" id="GO:0043565">
    <property type="term" value="F:sequence-specific DNA binding"/>
    <property type="evidence" value="ECO:0007669"/>
    <property type="project" value="TreeGrafter"/>
</dbReference>
<dbReference type="GO" id="GO:0032259">
    <property type="term" value="P:methylation"/>
    <property type="evidence" value="ECO:0007669"/>
    <property type="project" value="UniProtKB-KW"/>
</dbReference>
<dbReference type="GO" id="GO:0009307">
    <property type="term" value="P:DNA restriction-modification system"/>
    <property type="evidence" value="ECO:0007669"/>
    <property type="project" value="InterPro"/>
</dbReference>
<accession>A0A7C9LNS6</accession>
<dbReference type="GO" id="GO:1904047">
    <property type="term" value="F:S-adenosyl-L-methionine binding"/>
    <property type="evidence" value="ECO:0007669"/>
    <property type="project" value="TreeGrafter"/>
</dbReference>
<proteinExistence type="predicted"/>
<comment type="caution">
    <text evidence="4">The sequence shown here is derived from an EMBL/GenBank/DDBJ whole genome shotgun (WGS) entry which is preliminary data.</text>
</comment>
<dbReference type="Pfam" id="PF02086">
    <property type="entry name" value="MethyltransfD12"/>
    <property type="match status" value="1"/>
</dbReference>
<dbReference type="SUPFAM" id="SSF53335">
    <property type="entry name" value="S-adenosyl-L-methionine-dependent methyltransferases"/>
    <property type="match status" value="1"/>
</dbReference>
<evidence type="ECO:0000313" key="4">
    <source>
        <dbReference type="EMBL" id="MVN88317.1"/>
    </source>
</evidence>
<dbReference type="PANTHER" id="PTHR30481">
    <property type="entry name" value="DNA ADENINE METHYLASE"/>
    <property type="match status" value="1"/>
</dbReference>
<protein>
    <submittedName>
        <fullName evidence="4">DNA adenine methylase</fullName>
    </submittedName>
</protein>
<dbReference type="PRINTS" id="PR00505">
    <property type="entry name" value="D12N6MTFRASE"/>
</dbReference>
<keyword evidence="2" id="KW-0808">Transferase</keyword>
<reference evidence="4 5" key="1">
    <citation type="submission" date="2019-12" db="EMBL/GenBank/DDBJ databases">
        <title>Deinococcus sp. HMF7620 Genome sequencing and assembly.</title>
        <authorList>
            <person name="Kang H."/>
            <person name="Kim H."/>
            <person name="Joh K."/>
        </authorList>
    </citation>
    <scope>NUCLEOTIDE SEQUENCE [LARGE SCALE GENOMIC DNA]</scope>
    <source>
        <strain evidence="4 5">HMF7620</strain>
    </source>
</reference>
<organism evidence="4 5">
    <name type="scientific">Deinococcus arboris</name>
    <dbReference type="NCBI Taxonomy" id="2682977"/>
    <lineage>
        <taxon>Bacteria</taxon>
        <taxon>Thermotogati</taxon>
        <taxon>Deinococcota</taxon>
        <taxon>Deinococci</taxon>
        <taxon>Deinococcales</taxon>
        <taxon>Deinococcaceae</taxon>
        <taxon>Deinococcus</taxon>
    </lineage>
</organism>
<dbReference type="GO" id="GO:0006298">
    <property type="term" value="P:mismatch repair"/>
    <property type="evidence" value="ECO:0007669"/>
    <property type="project" value="TreeGrafter"/>
</dbReference>
<keyword evidence="5" id="KW-1185">Reference proteome</keyword>
<evidence type="ECO:0000313" key="5">
    <source>
        <dbReference type="Proteomes" id="UP000483286"/>
    </source>
</evidence>
<dbReference type="InterPro" id="IPR012327">
    <property type="entry name" value="MeTrfase_D12"/>
</dbReference>